<evidence type="ECO:0000256" key="1">
    <source>
        <dbReference type="ARBA" id="ARBA00004141"/>
    </source>
</evidence>
<name>A0ABW2INZ6_9PROT</name>
<sequence length="421" mass="47717">MTTASWDTSPLNEPRRKIAKIKLPAQAQNWEVAFVAIWFALTATLMPGLELLRYACLLTFICSSAYHWKYLLRFSRTLWFLLLFPAWVILSSMWSPSGQALRFGLMHAVDIIAILYIALRLSPQQIIKALFYGYLFVGFLVFMHLPELDRSYSSDAFSEKNMLGNRVFYLYAASLYILLDKKSHILERSLAGILVIPSFYSIFVVESTTNFILAIITTVVLCAVTFLWTKIRQIQSGRLIMIVFGTVMTLILALLLLSLTQSPIDIVLEALDKDTTLTGRTTLWEDARRLISQNPVIGLGAEGFWQIGRGDAESIMMDQGKEQGTRFSFHNSYLEIMVHLGILGLVFMLIPLTFIIYRVIKNWVSKQDLTASFFAVICCVTLLSSITESDLNNVFAINKVMLFLAGLNSISYRKAYIEKAP</sequence>
<keyword evidence="3 5" id="KW-1133">Transmembrane helix</keyword>
<feature type="transmembrane region" description="Helical" evidence="5">
    <location>
        <begin position="240"/>
        <end position="259"/>
    </location>
</feature>
<comment type="caution">
    <text evidence="7">The sequence shown here is derived from an EMBL/GenBank/DDBJ whole genome shotgun (WGS) entry which is preliminary data.</text>
</comment>
<feature type="transmembrane region" description="Helical" evidence="5">
    <location>
        <begin position="77"/>
        <end position="94"/>
    </location>
</feature>
<proteinExistence type="predicted"/>
<reference evidence="8" key="1">
    <citation type="journal article" date="2019" name="Int. J. Syst. Evol. Microbiol.">
        <title>The Global Catalogue of Microorganisms (GCM) 10K type strain sequencing project: providing services to taxonomists for standard genome sequencing and annotation.</title>
        <authorList>
            <consortium name="The Broad Institute Genomics Platform"/>
            <consortium name="The Broad Institute Genome Sequencing Center for Infectious Disease"/>
            <person name="Wu L."/>
            <person name="Ma J."/>
        </authorList>
    </citation>
    <scope>NUCLEOTIDE SEQUENCE [LARGE SCALE GENOMIC DNA]</scope>
    <source>
        <strain evidence="8">CCUG 51308</strain>
    </source>
</reference>
<feature type="domain" description="O-antigen ligase-related" evidence="6">
    <location>
        <begin position="200"/>
        <end position="348"/>
    </location>
</feature>
<feature type="transmembrane region" description="Helical" evidence="5">
    <location>
        <begin position="163"/>
        <end position="179"/>
    </location>
</feature>
<dbReference type="Pfam" id="PF04932">
    <property type="entry name" value="Wzy_C"/>
    <property type="match status" value="1"/>
</dbReference>
<comment type="subcellular location">
    <subcellularLocation>
        <location evidence="1">Membrane</location>
        <topology evidence="1">Multi-pass membrane protein</topology>
    </subcellularLocation>
</comment>
<feature type="transmembrane region" description="Helical" evidence="5">
    <location>
        <begin position="211"/>
        <end position="228"/>
    </location>
</feature>
<dbReference type="RefSeq" id="WP_382168771.1">
    <property type="nucleotide sequence ID" value="NZ_JBHTBR010000008.1"/>
</dbReference>
<evidence type="ECO:0000313" key="7">
    <source>
        <dbReference type="EMBL" id="MFC7292883.1"/>
    </source>
</evidence>
<feature type="transmembrane region" description="Helical" evidence="5">
    <location>
        <begin position="336"/>
        <end position="357"/>
    </location>
</feature>
<feature type="transmembrane region" description="Helical" evidence="5">
    <location>
        <begin position="186"/>
        <end position="205"/>
    </location>
</feature>
<keyword evidence="4 5" id="KW-0472">Membrane</keyword>
<dbReference type="EMBL" id="JBHTBR010000008">
    <property type="protein sequence ID" value="MFC7292883.1"/>
    <property type="molecule type" value="Genomic_DNA"/>
</dbReference>
<keyword evidence="7" id="KW-0436">Ligase</keyword>
<dbReference type="PANTHER" id="PTHR37422">
    <property type="entry name" value="TEICHURONIC ACID BIOSYNTHESIS PROTEIN TUAE"/>
    <property type="match status" value="1"/>
</dbReference>
<feature type="transmembrane region" description="Helical" evidence="5">
    <location>
        <begin position="100"/>
        <end position="119"/>
    </location>
</feature>
<feature type="transmembrane region" description="Helical" evidence="5">
    <location>
        <begin position="369"/>
        <end position="387"/>
    </location>
</feature>
<keyword evidence="8" id="KW-1185">Reference proteome</keyword>
<evidence type="ECO:0000256" key="2">
    <source>
        <dbReference type="ARBA" id="ARBA00022692"/>
    </source>
</evidence>
<feature type="transmembrane region" description="Helical" evidence="5">
    <location>
        <begin position="27"/>
        <end position="45"/>
    </location>
</feature>
<protein>
    <submittedName>
        <fullName evidence="7">O-antigen ligase family protein</fullName>
    </submittedName>
</protein>
<evidence type="ECO:0000313" key="8">
    <source>
        <dbReference type="Proteomes" id="UP001596492"/>
    </source>
</evidence>
<keyword evidence="2 5" id="KW-0812">Transmembrane</keyword>
<feature type="transmembrane region" description="Helical" evidence="5">
    <location>
        <begin position="126"/>
        <end position="143"/>
    </location>
</feature>
<evidence type="ECO:0000256" key="4">
    <source>
        <dbReference type="ARBA" id="ARBA00023136"/>
    </source>
</evidence>
<dbReference type="Proteomes" id="UP001596492">
    <property type="component" value="Unassembled WGS sequence"/>
</dbReference>
<evidence type="ECO:0000256" key="3">
    <source>
        <dbReference type="ARBA" id="ARBA00022989"/>
    </source>
</evidence>
<organism evidence="7 8">
    <name type="scientific">Hirschia litorea</name>
    <dbReference type="NCBI Taxonomy" id="1199156"/>
    <lineage>
        <taxon>Bacteria</taxon>
        <taxon>Pseudomonadati</taxon>
        <taxon>Pseudomonadota</taxon>
        <taxon>Alphaproteobacteria</taxon>
        <taxon>Hyphomonadales</taxon>
        <taxon>Hyphomonadaceae</taxon>
        <taxon>Hirschia</taxon>
    </lineage>
</organism>
<gene>
    <name evidence="7" type="ORF">ACFQS8_14750</name>
</gene>
<dbReference type="PANTHER" id="PTHR37422:SF13">
    <property type="entry name" value="LIPOPOLYSACCHARIDE BIOSYNTHESIS PROTEIN PA4999-RELATED"/>
    <property type="match status" value="1"/>
</dbReference>
<accession>A0ABW2INZ6</accession>
<dbReference type="InterPro" id="IPR051533">
    <property type="entry name" value="WaaL-like"/>
</dbReference>
<dbReference type="GO" id="GO:0016874">
    <property type="term" value="F:ligase activity"/>
    <property type="evidence" value="ECO:0007669"/>
    <property type="project" value="UniProtKB-KW"/>
</dbReference>
<evidence type="ECO:0000256" key="5">
    <source>
        <dbReference type="SAM" id="Phobius"/>
    </source>
</evidence>
<dbReference type="InterPro" id="IPR007016">
    <property type="entry name" value="O-antigen_ligase-rel_domated"/>
</dbReference>
<evidence type="ECO:0000259" key="6">
    <source>
        <dbReference type="Pfam" id="PF04932"/>
    </source>
</evidence>